<name>A0ABD2MXW2_9CUCU</name>
<evidence type="ECO:0000256" key="1">
    <source>
        <dbReference type="SAM" id="MobiDB-lite"/>
    </source>
</evidence>
<evidence type="ECO:0000313" key="3">
    <source>
        <dbReference type="Proteomes" id="UP001516400"/>
    </source>
</evidence>
<protein>
    <submittedName>
        <fullName evidence="2">Uncharacterized protein</fullName>
    </submittedName>
</protein>
<gene>
    <name evidence="2" type="ORF">HHI36_021502</name>
</gene>
<dbReference type="Proteomes" id="UP001516400">
    <property type="component" value="Unassembled WGS sequence"/>
</dbReference>
<evidence type="ECO:0000313" key="2">
    <source>
        <dbReference type="EMBL" id="KAL3271001.1"/>
    </source>
</evidence>
<comment type="caution">
    <text evidence="2">The sequence shown here is derived from an EMBL/GenBank/DDBJ whole genome shotgun (WGS) entry which is preliminary data.</text>
</comment>
<dbReference type="AlphaFoldDB" id="A0ABD2MXW2"/>
<accession>A0ABD2MXW2</accession>
<feature type="compositionally biased region" description="Polar residues" evidence="1">
    <location>
        <begin position="102"/>
        <end position="125"/>
    </location>
</feature>
<keyword evidence="3" id="KW-1185">Reference proteome</keyword>
<dbReference type="EMBL" id="JABFTP020000042">
    <property type="protein sequence ID" value="KAL3271001.1"/>
    <property type="molecule type" value="Genomic_DNA"/>
</dbReference>
<reference evidence="2 3" key="1">
    <citation type="journal article" date="2021" name="BMC Biol.">
        <title>Horizontally acquired antibacterial genes associated with adaptive radiation of ladybird beetles.</title>
        <authorList>
            <person name="Li H.S."/>
            <person name="Tang X.F."/>
            <person name="Huang Y.H."/>
            <person name="Xu Z.Y."/>
            <person name="Chen M.L."/>
            <person name="Du X.Y."/>
            <person name="Qiu B.Y."/>
            <person name="Chen P.T."/>
            <person name="Zhang W."/>
            <person name="Slipinski A."/>
            <person name="Escalona H.E."/>
            <person name="Waterhouse R.M."/>
            <person name="Zwick A."/>
            <person name="Pang H."/>
        </authorList>
    </citation>
    <scope>NUCLEOTIDE SEQUENCE [LARGE SCALE GENOMIC DNA]</scope>
    <source>
        <strain evidence="2">SYSU2018</strain>
    </source>
</reference>
<organism evidence="2 3">
    <name type="scientific">Cryptolaemus montrouzieri</name>
    <dbReference type="NCBI Taxonomy" id="559131"/>
    <lineage>
        <taxon>Eukaryota</taxon>
        <taxon>Metazoa</taxon>
        <taxon>Ecdysozoa</taxon>
        <taxon>Arthropoda</taxon>
        <taxon>Hexapoda</taxon>
        <taxon>Insecta</taxon>
        <taxon>Pterygota</taxon>
        <taxon>Neoptera</taxon>
        <taxon>Endopterygota</taxon>
        <taxon>Coleoptera</taxon>
        <taxon>Polyphaga</taxon>
        <taxon>Cucujiformia</taxon>
        <taxon>Coccinelloidea</taxon>
        <taxon>Coccinellidae</taxon>
        <taxon>Scymninae</taxon>
        <taxon>Scymnini</taxon>
        <taxon>Cryptolaemus</taxon>
    </lineage>
</organism>
<sequence>MAQILTQKVLTNEILKENLLKWISETNFENEEYKNDEISQICSQKDFVTYFLNVIHEQLTGTCAAVETPQKPKSDTTPHPKFQKRTLFNDSTTSEQLKTEPSFLNDSSHHTINTSCTTSTPKNEKSYSYNHADEYFSPIQKNSNSVKKYVETSKSNSVCLGDFIVPCKKNNSKKKVQKNMSDSEKFNSKRLNPTNLNEQKFNIFAKMKIV</sequence>
<feature type="compositionally biased region" description="Polar residues" evidence="1">
    <location>
        <begin position="86"/>
        <end position="96"/>
    </location>
</feature>
<proteinExistence type="predicted"/>
<feature type="region of interest" description="Disordered" evidence="1">
    <location>
        <begin position="68"/>
        <end position="125"/>
    </location>
</feature>